<keyword evidence="1" id="KW-0732">Signal</keyword>
<proteinExistence type="predicted"/>
<sequence length="132" mass="14321">MDKLQFGNSRLTAILLSLLIVLACCMGAPSTNTNSLTKRQMTGGPDIRTGQIIIGLNHAFNTIAGQQDITCLQKGFMQYGIYPEFVMTIPFLSGVVYNGIEEWSGIITTFTCVKFVAPNYLIGYGDNNSGLA</sequence>
<organism evidence="2 3">
    <name type="scientific">Dimargaris cristalligena</name>
    <dbReference type="NCBI Taxonomy" id="215637"/>
    <lineage>
        <taxon>Eukaryota</taxon>
        <taxon>Fungi</taxon>
        <taxon>Fungi incertae sedis</taxon>
        <taxon>Zoopagomycota</taxon>
        <taxon>Kickxellomycotina</taxon>
        <taxon>Dimargaritomycetes</taxon>
        <taxon>Dimargaritales</taxon>
        <taxon>Dimargaritaceae</taxon>
        <taxon>Dimargaris</taxon>
    </lineage>
</organism>
<evidence type="ECO:0000313" key="3">
    <source>
        <dbReference type="Proteomes" id="UP000268162"/>
    </source>
</evidence>
<evidence type="ECO:0000256" key="1">
    <source>
        <dbReference type="SAM" id="SignalP"/>
    </source>
</evidence>
<dbReference type="PROSITE" id="PS51257">
    <property type="entry name" value="PROKAR_LIPOPROTEIN"/>
    <property type="match status" value="1"/>
</dbReference>
<evidence type="ECO:0000313" key="2">
    <source>
        <dbReference type="EMBL" id="RKP35459.1"/>
    </source>
</evidence>
<dbReference type="AlphaFoldDB" id="A0A4V1J4G3"/>
<name>A0A4V1J4G3_9FUNG</name>
<feature type="signal peptide" evidence="1">
    <location>
        <begin position="1"/>
        <end position="27"/>
    </location>
</feature>
<feature type="chain" id="PRO_5020183708" evidence="1">
    <location>
        <begin position="28"/>
        <end position="132"/>
    </location>
</feature>
<dbReference type="Proteomes" id="UP000268162">
    <property type="component" value="Unassembled WGS sequence"/>
</dbReference>
<gene>
    <name evidence="2" type="ORF">BJ085DRAFT_28241</name>
</gene>
<dbReference type="EMBL" id="ML002864">
    <property type="protein sequence ID" value="RKP35459.1"/>
    <property type="molecule type" value="Genomic_DNA"/>
</dbReference>
<keyword evidence="3" id="KW-1185">Reference proteome</keyword>
<accession>A0A4V1J4G3</accession>
<reference evidence="3" key="1">
    <citation type="journal article" date="2018" name="Nat. Microbiol.">
        <title>Leveraging single-cell genomics to expand the fungal tree of life.</title>
        <authorList>
            <person name="Ahrendt S.R."/>
            <person name="Quandt C.A."/>
            <person name="Ciobanu D."/>
            <person name="Clum A."/>
            <person name="Salamov A."/>
            <person name="Andreopoulos B."/>
            <person name="Cheng J.F."/>
            <person name="Woyke T."/>
            <person name="Pelin A."/>
            <person name="Henrissat B."/>
            <person name="Reynolds N.K."/>
            <person name="Benny G.L."/>
            <person name="Smith M.E."/>
            <person name="James T.Y."/>
            <person name="Grigoriev I.V."/>
        </authorList>
    </citation>
    <scope>NUCLEOTIDE SEQUENCE [LARGE SCALE GENOMIC DNA]</scope>
    <source>
        <strain evidence="3">RSA 468</strain>
    </source>
</reference>
<protein>
    <submittedName>
        <fullName evidence="2">Uncharacterized protein</fullName>
    </submittedName>
</protein>